<reference evidence="2 3" key="1">
    <citation type="submission" date="2019-03" db="EMBL/GenBank/DDBJ databases">
        <title>Genomic Encyclopedia of Archaeal and Bacterial Type Strains, Phase II (KMG-II): from individual species to whole genera.</title>
        <authorList>
            <person name="Goeker M."/>
        </authorList>
    </citation>
    <scope>NUCLEOTIDE SEQUENCE [LARGE SCALE GENOMIC DNA]</scope>
    <source>
        <strain evidence="2 3">DSM 26433</strain>
    </source>
</reference>
<dbReference type="InterPro" id="IPR015919">
    <property type="entry name" value="Cadherin-like_sf"/>
</dbReference>
<dbReference type="Gene3D" id="2.60.40.60">
    <property type="entry name" value="Cadherins"/>
    <property type="match status" value="1"/>
</dbReference>
<dbReference type="InterPro" id="IPR002126">
    <property type="entry name" value="Cadherin-like_dom"/>
</dbReference>
<dbReference type="GO" id="GO:0016020">
    <property type="term" value="C:membrane"/>
    <property type="evidence" value="ECO:0007669"/>
    <property type="project" value="InterPro"/>
</dbReference>
<dbReference type="OrthoDB" id="419320at2"/>
<protein>
    <submittedName>
        <fullName evidence="2">Uncharacterized protein DUF4114</fullName>
    </submittedName>
</protein>
<dbReference type="InterPro" id="IPR025193">
    <property type="entry name" value="DUF4114"/>
</dbReference>
<dbReference type="NCBIfam" id="TIGR01965">
    <property type="entry name" value="VCBS_repeat"/>
    <property type="match status" value="3"/>
</dbReference>
<evidence type="ECO:0000313" key="2">
    <source>
        <dbReference type="EMBL" id="TCL08774.1"/>
    </source>
</evidence>
<dbReference type="SUPFAM" id="SSF51120">
    <property type="entry name" value="beta-Roll"/>
    <property type="match status" value="1"/>
</dbReference>
<proteinExistence type="predicted"/>
<dbReference type="PROSITE" id="PS50268">
    <property type="entry name" value="CADHERIN_2"/>
    <property type="match status" value="2"/>
</dbReference>
<dbReference type="InterPro" id="IPR010221">
    <property type="entry name" value="VCBS_dom"/>
</dbReference>
<name>A0A4R1NKL8_9RHOB</name>
<evidence type="ECO:0000313" key="3">
    <source>
        <dbReference type="Proteomes" id="UP000295673"/>
    </source>
</evidence>
<gene>
    <name evidence="2" type="ORF">BXY66_0813</name>
</gene>
<dbReference type="Pfam" id="PF13448">
    <property type="entry name" value="DUF4114"/>
    <property type="match status" value="1"/>
</dbReference>
<dbReference type="NCBIfam" id="NF012211">
    <property type="entry name" value="tand_rpt_95"/>
    <property type="match status" value="6"/>
</dbReference>
<dbReference type="EMBL" id="SMGR01000001">
    <property type="protein sequence ID" value="TCL08774.1"/>
    <property type="molecule type" value="Genomic_DNA"/>
</dbReference>
<evidence type="ECO:0000259" key="1">
    <source>
        <dbReference type="PROSITE" id="PS50268"/>
    </source>
</evidence>
<dbReference type="Gene3D" id="2.60.40.3440">
    <property type="match status" value="1"/>
</dbReference>
<sequence length="1786" mass="185691">MKVTRSEALVAQKSIVLTKSMVDENERAAIVGSLNVVDPSLGDTYTVSLSANSSGLFAISGNTLSVAPGKALDFESAASHAITVRATDDRGFTVDQSLRITVNNLSELLVGSNNADTIASGFGADTVTLNGGPDALQGTLHDLNGDTITDFALEDRIVVLQEHASISGISASFEAAELELDADGDGTADSTLTMLGDFSTGDFMAVANGLNTQVTFETFLPALGEGVRVAPGAINGVANQAFLTGDGANTFLVTLNEAQMGARYDNTLGVYEIADDGTISNVRLLAESVKDSANTSFEISGVAAGMQLGFFIVQDGAQWAKALEVKDVLGFTGSSVHSAAPTLTVNGVETDVAVFHSFRPELNPGNQQHVLSGVAPGGAGLSLGFEDQTNGGDQDYQDVVFTVTKATPLMPVSPMPSTVAGAVNAETGEDTPLSITPDIDGPLASQPYTISLDTVGLSGLASVQLDGTIVYDPAGAFDYLRLGETAQELFTYTVTDAKGVTSQASVHVTVLGLNDAPMVVQETTTGTEDTALRIFPLANDTDAESDALTIVALRGVSNGTAEIAPDGQSILFTPARNFDDGVTFEYLVQDAFGAATWGSLEVGFTGVNDAPNVGNLSDETEAGLRVNFLLGDFEPSLVADGEDLNPFTLPRAYGDPDAYDEHTITLNTAGLLGVVTLGEGGAVSYDPGDAFKGLAAGQTALESFTYTVTDLGGLSSTGTVNITVNGANDSPVASDDSVSTNEDQPIVITPLGNDTDPDTGDSLTIVALRPPQNGTAKIAADGLSILFTPDLDWSGTTFLEYQVSDAGGLKDWAKVDIEVSPQNDNPVLQALSGSTMETSTIQLTPIFSDVDGDSLTLSFDDTGTQGAVTQNADGTFTYDPNGAFGGLADGAIATDTFIFTVSDGNGGITNATATVTVTGQNVAPIAVADTFFVVEDTPTVLSPLSNDIDGDGDALVIIGLSNVLNGSAVLSADGTSVTFTPDGNYNGPASFTYTLRDPDGETSSAVAGISVTAVNDAPVASGYDIIIDPSVPAPEFVLDLQFIDPDIVYGDTHIISIDYAASDTLFDQNPARFGASEFYIKSSTGEVIYSPQDAFVTAAAGEVLTETIVVKVTDAGGLSDTAEFKISTTGVNDAPESFWISGTGGKEDAGPMILSLGGVIDPDFGDSHQIKGIADAVGGSARLLPDGTIEFTPDPDFWGKASLEVTVDDASGASVTQTVDILVDGTADPISVGFEVSEGPEVNQFYLDVSAIRALESSGENLRELTLEVVDSNGNLLPNQSSYLSQSSFSPTSWVGDNVAQRVLVTIPDGAPADFGIRANVTAFTPGLYFTSTDPDKFTTATSTFDVSWKSATNTFEETVTFSDQSIWENGSADTRHEASFGLGATLGAGIDESQTLLYANLTAGGVGAKTHISGAIGVDAFTTFGMTNTVYAEGGGTSGGVTYDGSVNIFHNKVTDLVQFETSAMLDLANSSFVAGSPELGFSSALNNLVFNLSAYAKIWGYVHLKSGVTTTGPEFNIGGSQNIGVNLPGLELVSYDGTTLSLLEGLATKDGTNYTKTFTKGTNELGTVTLTAPQVNSTSTQLDSASLASGAKTEFANFTLDLDGIIATAAGKPNPVHLRKGIGEEGDAAYAFLSLEALDLDLVNRLSYQQNHILTPGETLPGVLVLEDGDRFEFKFGDTIDVGTLASHDVNGDGQLEYSFELDPTAQFQTKAQIVYEMFDRLEILKASFGGGIDFGVLEEDFSKTLGPWKSTNSNVIDVEEYLPITTQDFALSFDDATTSVFLI</sequence>
<dbReference type="GO" id="GO:0005509">
    <property type="term" value="F:calcium ion binding"/>
    <property type="evidence" value="ECO:0007669"/>
    <property type="project" value="InterPro"/>
</dbReference>
<accession>A0A4R1NKL8</accession>
<comment type="caution">
    <text evidence="2">The sequence shown here is derived from an EMBL/GenBank/DDBJ whole genome shotgun (WGS) entry which is preliminary data.</text>
</comment>
<dbReference type="Gene3D" id="2.60.40.2810">
    <property type="match status" value="1"/>
</dbReference>
<feature type="domain" description="Cadherin" evidence="1">
    <location>
        <begin position="13"/>
        <end position="122"/>
    </location>
</feature>
<dbReference type="InterPro" id="IPR011049">
    <property type="entry name" value="Serralysin-like_metalloprot_C"/>
</dbReference>
<dbReference type="SUPFAM" id="SSF49313">
    <property type="entry name" value="Cadherin-like"/>
    <property type="match status" value="1"/>
</dbReference>
<keyword evidence="3" id="KW-1185">Reference proteome</keyword>
<dbReference type="Proteomes" id="UP000295673">
    <property type="component" value="Unassembled WGS sequence"/>
</dbReference>
<dbReference type="GO" id="GO:0007156">
    <property type="term" value="P:homophilic cell adhesion via plasma membrane adhesion molecules"/>
    <property type="evidence" value="ECO:0007669"/>
    <property type="project" value="InterPro"/>
</dbReference>
<dbReference type="RefSeq" id="WP_132858873.1">
    <property type="nucleotide sequence ID" value="NZ_SMGR01000001.1"/>
</dbReference>
<feature type="domain" description="Cadherin" evidence="1">
    <location>
        <begin position="1019"/>
        <end position="1138"/>
    </location>
</feature>
<organism evidence="2 3">
    <name type="scientific">Shimia isoporae</name>
    <dbReference type="NCBI Taxonomy" id="647720"/>
    <lineage>
        <taxon>Bacteria</taxon>
        <taxon>Pseudomonadati</taxon>
        <taxon>Pseudomonadota</taxon>
        <taxon>Alphaproteobacteria</taxon>
        <taxon>Rhodobacterales</taxon>
        <taxon>Roseobacteraceae</taxon>
    </lineage>
</organism>
<dbReference type="CDD" id="cd11304">
    <property type="entry name" value="Cadherin_repeat"/>
    <property type="match status" value="1"/>
</dbReference>
<dbReference type="Pfam" id="PF17963">
    <property type="entry name" value="Big_9"/>
    <property type="match status" value="7"/>
</dbReference>